<feature type="transmembrane region" description="Helical" evidence="4">
    <location>
        <begin position="213"/>
        <end position="232"/>
    </location>
</feature>
<dbReference type="InterPro" id="IPR006703">
    <property type="entry name" value="G_AIG1"/>
</dbReference>
<evidence type="ECO:0000256" key="3">
    <source>
        <dbReference type="ARBA" id="ARBA00023134"/>
    </source>
</evidence>
<dbReference type="AlphaFoldDB" id="A0ABD0JFA6"/>
<dbReference type="Gene3D" id="3.40.50.300">
    <property type="entry name" value="P-loop containing nucleotide triphosphate hydrolases"/>
    <property type="match status" value="1"/>
</dbReference>
<evidence type="ECO:0000256" key="2">
    <source>
        <dbReference type="ARBA" id="ARBA00022741"/>
    </source>
</evidence>
<proteinExistence type="inferred from homology"/>
<dbReference type="SUPFAM" id="SSF52540">
    <property type="entry name" value="P-loop containing nucleoside triphosphate hydrolases"/>
    <property type="match status" value="1"/>
</dbReference>
<feature type="non-terminal residue" evidence="6">
    <location>
        <position position="1"/>
    </location>
</feature>
<evidence type="ECO:0000313" key="6">
    <source>
        <dbReference type="EMBL" id="KAK7471882.1"/>
    </source>
</evidence>
<comment type="caution">
    <text evidence="6">The sequence shown here is derived from an EMBL/GenBank/DDBJ whole genome shotgun (WGS) entry which is preliminary data.</text>
</comment>
<reference evidence="6 7" key="1">
    <citation type="journal article" date="2023" name="Sci. Data">
        <title>Genome assembly of the Korean intertidal mud-creeper Batillaria attramentaria.</title>
        <authorList>
            <person name="Patra A.K."/>
            <person name="Ho P.T."/>
            <person name="Jun S."/>
            <person name="Lee S.J."/>
            <person name="Kim Y."/>
            <person name="Won Y.J."/>
        </authorList>
    </citation>
    <scope>NUCLEOTIDE SEQUENCE [LARGE SCALE GENOMIC DNA]</scope>
    <source>
        <strain evidence="6">Wonlab-2016</strain>
    </source>
</reference>
<feature type="domain" description="AIG1-type G" evidence="5">
    <location>
        <begin position="39"/>
        <end position="204"/>
    </location>
</feature>
<protein>
    <recommendedName>
        <fullName evidence="5">AIG1-type G domain-containing protein</fullName>
    </recommendedName>
</protein>
<keyword evidence="2" id="KW-0547">Nucleotide-binding</keyword>
<evidence type="ECO:0000256" key="4">
    <source>
        <dbReference type="SAM" id="Phobius"/>
    </source>
</evidence>
<dbReference type="InterPro" id="IPR045058">
    <property type="entry name" value="GIMA/IAN/Toc"/>
</dbReference>
<evidence type="ECO:0000313" key="7">
    <source>
        <dbReference type="Proteomes" id="UP001519460"/>
    </source>
</evidence>
<gene>
    <name evidence="6" type="ORF">BaRGS_00035466</name>
</gene>
<organism evidence="6 7">
    <name type="scientific">Batillaria attramentaria</name>
    <dbReference type="NCBI Taxonomy" id="370345"/>
    <lineage>
        <taxon>Eukaryota</taxon>
        <taxon>Metazoa</taxon>
        <taxon>Spiralia</taxon>
        <taxon>Lophotrochozoa</taxon>
        <taxon>Mollusca</taxon>
        <taxon>Gastropoda</taxon>
        <taxon>Caenogastropoda</taxon>
        <taxon>Sorbeoconcha</taxon>
        <taxon>Cerithioidea</taxon>
        <taxon>Batillariidae</taxon>
        <taxon>Batillaria</taxon>
    </lineage>
</organism>
<keyword evidence="4" id="KW-1133">Transmembrane helix</keyword>
<accession>A0ABD0JFA6</accession>
<evidence type="ECO:0000259" key="5">
    <source>
        <dbReference type="Pfam" id="PF04548"/>
    </source>
</evidence>
<feature type="transmembrane region" description="Helical" evidence="4">
    <location>
        <begin position="238"/>
        <end position="258"/>
    </location>
</feature>
<dbReference type="Pfam" id="PF04548">
    <property type="entry name" value="AIG1"/>
    <property type="match status" value="1"/>
</dbReference>
<sequence length="264" mass="29271">GSNLSGFMSADSAAVPDKTMVPYLGHRQDGQREVNIVHNTILGTDVFTTGRGMGTMTSQTQHSNAPRNGILVKVVDTPNIDELPVPLEEEMKLWKSLTTPYPNAILLTVRCDVRYTAEEYAIYQKIKQCWGESFNRRLVVAFTFGDRQDRNLSQELETVCPELKSVLHDAKERYVVFNNQVADKESQAEELLKIINFMEVQKEEPEGFDTQEWVLLGVAVASGLVFAAFLTADMGVPAALFGVTCGASGIGLAALHIYKKLRNQ</sequence>
<keyword evidence="3" id="KW-0342">GTP-binding</keyword>
<evidence type="ECO:0000256" key="1">
    <source>
        <dbReference type="ARBA" id="ARBA00008535"/>
    </source>
</evidence>
<keyword evidence="4" id="KW-0472">Membrane</keyword>
<dbReference type="PANTHER" id="PTHR10903:SF184">
    <property type="entry name" value="GTP-BINDING PROTEIN A"/>
    <property type="match status" value="1"/>
</dbReference>
<dbReference type="GO" id="GO:0005525">
    <property type="term" value="F:GTP binding"/>
    <property type="evidence" value="ECO:0007669"/>
    <property type="project" value="UniProtKB-KW"/>
</dbReference>
<dbReference type="PANTHER" id="PTHR10903">
    <property type="entry name" value="GTPASE, IMAP FAMILY MEMBER-RELATED"/>
    <property type="match status" value="1"/>
</dbReference>
<dbReference type="InterPro" id="IPR027417">
    <property type="entry name" value="P-loop_NTPase"/>
</dbReference>
<keyword evidence="4" id="KW-0812">Transmembrane</keyword>
<dbReference type="Proteomes" id="UP001519460">
    <property type="component" value="Unassembled WGS sequence"/>
</dbReference>
<comment type="similarity">
    <text evidence="1">Belongs to the TRAFAC class TrmE-Era-EngA-EngB-Septin-like GTPase superfamily. AIG1/Toc34/Toc159-like paraseptin GTPase family. IAN subfamily.</text>
</comment>
<name>A0ABD0JFA6_9CAEN</name>
<keyword evidence="7" id="KW-1185">Reference proteome</keyword>
<dbReference type="EMBL" id="JACVVK020000475">
    <property type="protein sequence ID" value="KAK7471882.1"/>
    <property type="molecule type" value="Genomic_DNA"/>
</dbReference>